<dbReference type="SMART" id="SM00544">
    <property type="entry name" value="MA3"/>
    <property type="match status" value="1"/>
</dbReference>
<feature type="region of interest" description="Disordered" evidence="7">
    <location>
        <begin position="1"/>
        <end position="84"/>
    </location>
</feature>
<dbReference type="Gramene" id="arahy.Tifrunner.gnm2.ann2.Ah09g123700.1">
    <property type="protein sequence ID" value="arahy.Tifrunner.gnm2.ann2.Ah09g123700.1-CDS"/>
    <property type="gene ID" value="arahy.Tifrunner.gnm2.ann2.Ah09g123700"/>
</dbReference>
<feature type="region of interest" description="Disordered" evidence="7">
    <location>
        <begin position="172"/>
        <end position="209"/>
    </location>
</feature>
<feature type="domain" description="MI" evidence="8">
    <location>
        <begin position="1503"/>
        <end position="1627"/>
    </location>
</feature>
<feature type="compositionally biased region" description="Polar residues" evidence="7">
    <location>
        <begin position="112"/>
        <end position="135"/>
    </location>
</feature>
<dbReference type="PANTHER" id="PTHR23253">
    <property type="entry name" value="EUKARYOTIC TRANSLATION INITIATION FACTOR 4 GAMMA"/>
    <property type="match status" value="1"/>
</dbReference>
<feature type="region of interest" description="Disordered" evidence="7">
    <location>
        <begin position="808"/>
        <end position="827"/>
    </location>
</feature>
<dbReference type="PROSITE" id="PS51366">
    <property type="entry name" value="MI"/>
    <property type="match status" value="1"/>
</dbReference>
<dbReference type="GO" id="GO:0016281">
    <property type="term" value="C:eukaryotic translation initiation factor 4F complex"/>
    <property type="evidence" value="ECO:0007669"/>
    <property type="project" value="TreeGrafter"/>
</dbReference>
<protein>
    <recommendedName>
        <fullName evidence="5">Eukaryotic translation initiation factor 4G</fullName>
    </recommendedName>
    <alternativeName>
        <fullName evidence="6">Protein synthesis initiation factor 4G</fullName>
    </alternativeName>
</protein>
<keyword evidence="2" id="KW-0396">Initiation factor</keyword>
<dbReference type="GO" id="GO:0003743">
    <property type="term" value="F:translation initiation factor activity"/>
    <property type="evidence" value="ECO:0007669"/>
    <property type="project" value="UniProtKB-KW"/>
</dbReference>
<gene>
    <name evidence="9" type="ORF">Ahy_A09g045305</name>
</gene>
<dbReference type="Gene3D" id="1.25.40.180">
    <property type="match status" value="2"/>
</dbReference>
<comment type="similarity">
    <text evidence="1">Belongs to the eukaryotic initiation factor 4G family.</text>
</comment>
<feature type="compositionally biased region" description="Polar residues" evidence="7">
    <location>
        <begin position="1"/>
        <end position="12"/>
    </location>
</feature>
<feature type="compositionally biased region" description="Basic and acidic residues" evidence="7">
    <location>
        <begin position="1288"/>
        <end position="1302"/>
    </location>
</feature>
<evidence type="ECO:0000256" key="7">
    <source>
        <dbReference type="SAM" id="MobiDB-lite"/>
    </source>
</evidence>
<feature type="compositionally biased region" description="Basic and acidic residues" evidence="7">
    <location>
        <begin position="710"/>
        <end position="728"/>
    </location>
</feature>
<sequence length="1691" mass="185971">MSFNQSKTNRSTAVYRKSERSTSFNQQQGSSFAYGGGGIKPTPSIPSSPSLSSNQRFNKKSSDAQVGQSRVNPTPLNVIESNSGSAARNIQNGAHVQPQLHGASDAPATTKPCESSAVQGSTVTIPKVPSSQLPPATSDPITPETPTKGDASKSFPFQFGSINPSIMNGMTGPTSISSARPNIDEQKQDQASVPTSLIPKQQLSPRKDASVIEQSIDGETNIQTKAKKDLRVPTATSANQMQNPSIIPITGISNSTPYHLSRASLQFGSSNPHIQSQGLPTTSLQMPIQMALPIGNTTQVQQPIFIPSLQPRPMQPQGIMNQGQNMTFTPQMGHQLSHQLGNVGISMIQQYPQQHGQKYQPGPRKTTHVKITHPETHEELRLDKRANAYSDGSSNSRSHPNIPSQSQPGQSFAAYPMNYYSPNSYSTNSLYYHPPNPLPLTSSQNTANLQPQRFNYPLNHGSQNVGFLNSMQHSSLFANKTGASILGSVEPPILENFHDIPNLMSLTGAAPVTIRPCDASDVVDTSLSNSGNSGVQNREPNISVASCDSGSPALQNVSETSPEISSQQSKLFGNSFVQQKQSPGSVFVSIEKLAATPLSQPSSVMTEDHASLVSRRKETLTRSNSLKENPKKLEKSAQSHHQAVSIQSPSMDNVAYQAIDNGMSDIGVSKPFRTKTIHSIAIATEDLPEMYDTISTIPSVEVNNSIEVSSSHHKDDKHNESPEEKDMQSVDILETTSNHVKNSSDTFCNDSLSFLTSSANDKPISEPNKVKATSKGNKKRREILRKANAAGSTSDLYNAYKGPKEKKETIFSSESTNNASSSESLKQVSTDAAHLDLKVSEKCQQSKVEPDDWEDAADMCTSKLEVDDKFQLISDVNRGVAKRYSRDFLLKFAEQCTDLPEGFQITVDIAEALMSFTIVDRPSGMPWMDYCGTGVNEEERWSKSSNTFHSGRRGLDVGGGNVGFRSGPGNNFGALRNFRGETPIQYAGAGVLYGPTQSMGIPSGMQRNSNGERWQRSVSFQHKGLIHSRTPQTPLQTMHKAERKYEVGKVSDIEEAKQRQLKAILNKLTPQNFERLFEQVKVVNIDNAITLTGVISQIFEKALMEPTFCEMYANFCLHLASELPDFSEDNEKITFKRLLLNKCQEEFERGEREQEEANKADEGEVKQSDEEREDRRVKARRRMLGNIRLIGELYKKRMLTERIMHECIKKLLGQYQDPDEEDIEALCKLMSTIGDMIDHPKAKKHMDAYFERMKLLSDNMNLSSRVRFMLKDAIDLRENKWQQRRKIEGPKKIEEVHRDAVQERQAQAGRLGRGPSNNQTSRRNPVDFRPRGSLVSSTTAQIGVPHGLPGQVRGFGSQDACSEERQSFEARTLSPRALGDDSITLGPQGSLARGMSIRGSTAIVSSSMPNAIPTSVDSSKATGVLNGYGDLSERAPYLMDRFSGPAAYDQSSALEHNIGLDKKDLSTSYRGLDNLVATSPSDQLQGSIVSQVPSSEKVRSEEQLRDMSMAAIKEYYSARDEKEVALCVKELNSPCFHPSMVCLWVTDSFERKDTERDLLAKLLVHLVKSHDGILSQAQLIQGFESVLSTLEDAVNDAPKAPEFLGRLFAKGIIESVFSLNEIERLLRDGGEEPGSLLETGLAADVLGSTLEVIKFEKGDAILRDICVGSNLQLETFRPPNPTTSIKLERFI</sequence>
<feature type="region of interest" description="Disordered" evidence="7">
    <location>
        <begin position="707"/>
        <end position="729"/>
    </location>
</feature>
<dbReference type="EMBL" id="SDMP01000009">
    <property type="protein sequence ID" value="RYR39719.1"/>
    <property type="molecule type" value="Genomic_DNA"/>
</dbReference>
<feature type="region of interest" description="Disordered" evidence="7">
    <location>
        <begin position="374"/>
        <end position="415"/>
    </location>
</feature>
<dbReference type="GO" id="GO:0006417">
    <property type="term" value="P:regulation of translation"/>
    <property type="evidence" value="ECO:0007669"/>
    <property type="project" value="UniProtKB-KW"/>
</dbReference>
<evidence type="ECO:0000313" key="10">
    <source>
        <dbReference type="Proteomes" id="UP000289738"/>
    </source>
</evidence>
<dbReference type="InterPro" id="IPR003890">
    <property type="entry name" value="MIF4G-like_typ-3"/>
</dbReference>
<organism evidence="9 10">
    <name type="scientific">Arachis hypogaea</name>
    <name type="common">Peanut</name>
    <dbReference type="NCBI Taxonomy" id="3818"/>
    <lineage>
        <taxon>Eukaryota</taxon>
        <taxon>Viridiplantae</taxon>
        <taxon>Streptophyta</taxon>
        <taxon>Embryophyta</taxon>
        <taxon>Tracheophyta</taxon>
        <taxon>Spermatophyta</taxon>
        <taxon>Magnoliopsida</taxon>
        <taxon>eudicotyledons</taxon>
        <taxon>Gunneridae</taxon>
        <taxon>Pentapetalae</taxon>
        <taxon>rosids</taxon>
        <taxon>fabids</taxon>
        <taxon>Fabales</taxon>
        <taxon>Fabaceae</taxon>
        <taxon>Papilionoideae</taxon>
        <taxon>50 kb inversion clade</taxon>
        <taxon>dalbergioids sensu lato</taxon>
        <taxon>Dalbergieae</taxon>
        <taxon>Pterocarpus clade</taxon>
        <taxon>Arachis</taxon>
    </lineage>
</organism>
<dbReference type="SMART" id="SM00543">
    <property type="entry name" value="MIF4G"/>
    <property type="match status" value="1"/>
</dbReference>
<dbReference type="FunFam" id="1.25.40.180:FF:000024">
    <property type="entry name" value="Eukaryotic translation initiation factor 4G"/>
    <property type="match status" value="1"/>
</dbReference>
<feature type="compositionally biased region" description="Basic and acidic residues" evidence="7">
    <location>
        <begin position="628"/>
        <end position="637"/>
    </location>
</feature>
<comment type="caution">
    <text evidence="9">The sequence shown here is derived from an EMBL/GenBank/DDBJ whole genome shotgun (WGS) entry which is preliminary data.</text>
</comment>
<evidence type="ECO:0000256" key="3">
    <source>
        <dbReference type="ARBA" id="ARBA00022845"/>
    </source>
</evidence>
<evidence type="ECO:0000256" key="6">
    <source>
        <dbReference type="ARBA" id="ARBA00075135"/>
    </source>
</evidence>
<dbReference type="SMR" id="A0A445BM06"/>
<keyword evidence="3" id="KW-0810">Translation regulation</keyword>
<dbReference type="Pfam" id="PF02854">
    <property type="entry name" value="MIF4G"/>
    <property type="match status" value="1"/>
</dbReference>
<feature type="region of interest" description="Disordered" evidence="7">
    <location>
        <begin position="1288"/>
        <end position="1392"/>
    </location>
</feature>
<feature type="region of interest" description="Disordered" evidence="7">
    <location>
        <begin position="612"/>
        <end position="646"/>
    </location>
</feature>
<evidence type="ECO:0000256" key="2">
    <source>
        <dbReference type="ARBA" id="ARBA00022540"/>
    </source>
</evidence>
<evidence type="ECO:0000256" key="5">
    <source>
        <dbReference type="ARBA" id="ARBA00067320"/>
    </source>
</evidence>
<feature type="region of interest" description="Disordered" evidence="7">
    <location>
        <begin position="1150"/>
        <end position="1176"/>
    </location>
</feature>
<feature type="compositionally biased region" description="Low complexity" evidence="7">
    <location>
        <begin position="40"/>
        <end position="53"/>
    </location>
</feature>
<dbReference type="GO" id="GO:0003729">
    <property type="term" value="F:mRNA binding"/>
    <property type="evidence" value="ECO:0007669"/>
    <property type="project" value="TreeGrafter"/>
</dbReference>
<feature type="compositionally biased region" description="Low complexity" evidence="7">
    <location>
        <begin position="812"/>
        <end position="824"/>
    </location>
</feature>
<dbReference type="InterPro" id="IPR016024">
    <property type="entry name" value="ARM-type_fold"/>
</dbReference>
<evidence type="ECO:0000259" key="8">
    <source>
        <dbReference type="PROSITE" id="PS51366"/>
    </source>
</evidence>
<dbReference type="STRING" id="3818.A0A445BM06"/>
<accession>A0A445BM06</accession>
<dbReference type="SUPFAM" id="SSF48371">
    <property type="entry name" value="ARM repeat"/>
    <property type="match status" value="2"/>
</dbReference>
<evidence type="ECO:0000256" key="4">
    <source>
        <dbReference type="ARBA" id="ARBA00022917"/>
    </source>
</evidence>
<dbReference type="Pfam" id="PF02847">
    <property type="entry name" value="MA3"/>
    <property type="match status" value="1"/>
</dbReference>
<feature type="compositionally biased region" description="Polar residues" evidence="7">
    <location>
        <begin position="189"/>
        <end position="204"/>
    </location>
</feature>
<dbReference type="InterPro" id="IPR003891">
    <property type="entry name" value="Initiation_fac_eIF4g_MI"/>
</dbReference>
<proteinExistence type="inferred from homology"/>
<feature type="compositionally biased region" description="Polar residues" evidence="7">
    <location>
        <begin position="21"/>
        <end position="31"/>
    </location>
</feature>
<keyword evidence="10" id="KW-1185">Reference proteome</keyword>
<feature type="compositionally biased region" description="Polar residues" evidence="7">
    <location>
        <begin position="63"/>
        <end position="84"/>
    </location>
</feature>
<name>A0A445BM06_ARAHY</name>
<reference evidence="9 10" key="1">
    <citation type="submission" date="2019-01" db="EMBL/GenBank/DDBJ databases">
        <title>Sequencing of cultivated peanut Arachis hypogaea provides insights into genome evolution and oil improvement.</title>
        <authorList>
            <person name="Chen X."/>
        </authorList>
    </citation>
    <scope>NUCLEOTIDE SEQUENCE [LARGE SCALE GENOMIC DNA]</scope>
    <source>
        <strain evidence="10">cv. Fuhuasheng</strain>
        <tissue evidence="9">Leaves</tissue>
    </source>
</reference>
<keyword evidence="4" id="KW-0648">Protein biosynthesis</keyword>
<dbReference type="Proteomes" id="UP000289738">
    <property type="component" value="Chromosome A09"/>
</dbReference>
<evidence type="ECO:0000313" key="9">
    <source>
        <dbReference type="EMBL" id="RYR39719.1"/>
    </source>
</evidence>
<evidence type="ECO:0000256" key="1">
    <source>
        <dbReference type="ARBA" id="ARBA00005775"/>
    </source>
</evidence>
<dbReference type="PANTHER" id="PTHR23253:SF79">
    <property type="entry name" value="EUKARYOTIC TRANSLATION INITIATION FACTOR 4G-LIKE PROTEIN"/>
    <property type="match status" value="1"/>
</dbReference>
<feature type="region of interest" description="Disordered" evidence="7">
    <location>
        <begin position="99"/>
        <end position="157"/>
    </location>
</feature>
<feature type="region of interest" description="Disordered" evidence="7">
    <location>
        <begin position="758"/>
        <end position="778"/>
    </location>
</feature>
<dbReference type="FunFam" id="1.25.40.180:FF:000034">
    <property type="entry name" value="Eukaryotic translation initiation factor 4G"/>
    <property type="match status" value="1"/>
</dbReference>
<feature type="compositionally biased region" description="Basic and acidic residues" evidence="7">
    <location>
        <begin position="374"/>
        <end position="386"/>
    </location>
</feature>
<feature type="compositionally biased region" description="Polar residues" evidence="7">
    <location>
        <begin position="390"/>
        <end position="410"/>
    </location>
</feature>